<dbReference type="Pfam" id="PF25137">
    <property type="entry name" value="ADH_Fe_C"/>
    <property type="match status" value="1"/>
</dbReference>
<feature type="domain" description="Fe-containing alcohol dehydrogenase-like C-terminal" evidence="3">
    <location>
        <begin position="194"/>
        <end position="377"/>
    </location>
</feature>
<dbReference type="GO" id="GO:0004022">
    <property type="term" value="F:alcohol dehydrogenase (NAD+) activity"/>
    <property type="evidence" value="ECO:0007669"/>
    <property type="project" value="TreeGrafter"/>
</dbReference>
<dbReference type="EMBL" id="CP011388">
    <property type="protein sequence ID" value="ANE45829.1"/>
    <property type="molecule type" value="Genomic_DNA"/>
</dbReference>
<dbReference type="Gene3D" id="1.20.1090.10">
    <property type="entry name" value="Dehydroquinate synthase-like - alpha domain"/>
    <property type="match status" value="1"/>
</dbReference>
<dbReference type="InterPro" id="IPR056798">
    <property type="entry name" value="ADH_Fe_C"/>
</dbReference>
<dbReference type="GO" id="GO:0046872">
    <property type="term" value="F:metal ion binding"/>
    <property type="evidence" value="ECO:0007669"/>
    <property type="project" value="InterPro"/>
</dbReference>
<gene>
    <name evidence="4" type="ORF">SY83_05400</name>
</gene>
<dbReference type="Proteomes" id="UP000076927">
    <property type="component" value="Chromosome"/>
</dbReference>
<dbReference type="PANTHER" id="PTHR11496">
    <property type="entry name" value="ALCOHOL DEHYDROGENASE"/>
    <property type="match status" value="1"/>
</dbReference>
<dbReference type="STRING" id="1178515.SY83_05400"/>
<dbReference type="InterPro" id="IPR039697">
    <property type="entry name" value="Alcohol_dehydrogenase_Fe"/>
</dbReference>
<dbReference type="AlphaFoldDB" id="A0A172TFJ9"/>
<dbReference type="Pfam" id="PF00465">
    <property type="entry name" value="Fe-ADH"/>
    <property type="match status" value="1"/>
</dbReference>
<evidence type="ECO:0000259" key="2">
    <source>
        <dbReference type="Pfam" id="PF00465"/>
    </source>
</evidence>
<dbReference type="OrthoDB" id="9815791at2"/>
<dbReference type="RefSeq" id="WP_068604963.1">
    <property type="nucleotide sequence ID" value="NZ_CP011388.1"/>
</dbReference>
<name>A0A172TFJ9_9BACL</name>
<dbReference type="SUPFAM" id="SSF56796">
    <property type="entry name" value="Dehydroquinate synthase-like"/>
    <property type="match status" value="1"/>
</dbReference>
<dbReference type="GO" id="GO:0017000">
    <property type="term" value="P:antibiotic biosynthetic process"/>
    <property type="evidence" value="ECO:0007669"/>
    <property type="project" value="InterPro"/>
</dbReference>
<evidence type="ECO:0000313" key="5">
    <source>
        <dbReference type="Proteomes" id="UP000076927"/>
    </source>
</evidence>
<proteinExistence type="predicted"/>
<sequence length="379" mass="41697">MNQYHNPVAISFGAASAASFAEKLQKSYAHVSRVLILTRGGEVEKNGILQPVLDMLGHKEILQLEVTLYNPNVADIYNLKGQVASFDYQLIVAIGGGSVMDVAKVLSALQRMKVHSVAEVREAIASERYREEYPYTPWIGIPTTSGTGSEVTCWATVWDEECNSKYSVSDARLYASDALILPELTVTMPLRLSIATALDAMCHATEAYWSIHTNPITRVYALQAIERIRITLPLLLEQPDQLALREQLSLASVLAGLAFSNTRTTACHSISYPLTMLYGIDHGIAASMTLASVMRHNYDALIEPDKLLSAYGAADVDEVGLWVKRIYETYGLPGQLGSYGVTDEGIRKVVSLSYTKGRMDNNPVEITAEQLEQMLVSLM</sequence>
<dbReference type="InterPro" id="IPR001670">
    <property type="entry name" value="ADH_Fe/GldA"/>
</dbReference>
<keyword evidence="5" id="KW-1185">Reference proteome</keyword>
<evidence type="ECO:0000256" key="1">
    <source>
        <dbReference type="ARBA" id="ARBA00023002"/>
    </source>
</evidence>
<dbReference type="PATRIC" id="fig|1178515.4.peg.1096"/>
<dbReference type="PANTHER" id="PTHR11496:SF83">
    <property type="entry name" value="HYDROXYACID-OXOACID TRANSHYDROGENASE, MITOCHONDRIAL"/>
    <property type="match status" value="1"/>
</dbReference>
<organism evidence="4 5">
    <name type="scientific">Paenibacillus swuensis</name>
    <dbReference type="NCBI Taxonomy" id="1178515"/>
    <lineage>
        <taxon>Bacteria</taxon>
        <taxon>Bacillati</taxon>
        <taxon>Bacillota</taxon>
        <taxon>Bacilli</taxon>
        <taxon>Bacillales</taxon>
        <taxon>Paenibacillaceae</taxon>
        <taxon>Paenibacillus</taxon>
    </lineage>
</organism>
<feature type="domain" description="Alcohol dehydrogenase iron-type/glycerol dehydrogenase GldA" evidence="2">
    <location>
        <begin position="7"/>
        <end position="179"/>
    </location>
</feature>
<dbReference type="Gene3D" id="3.40.50.1970">
    <property type="match status" value="1"/>
</dbReference>
<evidence type="ECO:0000313" key="4">
    <source>
        <dbReference type="EMBL" id="ANE45829.1"/>
    </source>
</evidence>
<dbReference type="InterPro" id="IPR035873">
    <property type="entry name" value="PhpC"/>
</dbReference>
<accession>A0A172TFJ9</accession>
<dbReference type="KEGG" id="pswu:SY83_05400"/>
<keyword evidence="1" id="KW-0560">Oxidoreductase</keyword>
<reference evidence="4 5" key="1">
    <citation type="submission" date="2015-01" db="EMBL/GenBank/DDBJ databases">
        <title>Paenibacillus swuensis/DY6/whole genome sequencing.</title>
        <authorList>
            <person name="Kim M.K."/>
            <person name="Srinivasan S."/>
            <person name="Lee J.-J."/>
        </authorList>
    </citation>
    <scope>NUCLEOTIDE SEQUENCE [LARGE SCALE GENOMIC DNA]</scope>
    <source>
        <strain evidence="4 5">DY6</strain>
    </source>
</reference>
<protein>
    <submittedName>
        <fullName evidence="4">Uncharacterized protein</fullName>
    </submittedName>
</protein>
<evidence type="ECO:0000259" key="3">
    <source>
        <dbReference type="Pfam" id="PF25137"/>
    </source>
</evidence>
<dbReference type="CDD" id="cd08182">
    <property type="entry name" value="HEPD"/>
    <property type="match status" value="1"/>
</dbReference>